<organism evidence="1 2">
    <name type="scientific">Datura stramonium</name>
    <name type="common">Jimsonweed</name>
    <name type="synonym">Common thornapple</name>
    <dbReference type="NCBI Taxonomy" id="4076"/>
    <lineage>
        <taxon>Eukaryota</taxon>
        <taxon>Viridiplantae</taxon>
        <taxon>Streptophyta</taxon>
        <taxon>Embryophyta</taxon>
        <taxon>Tracheophyta</taxon>
        <taxon>Spermatophyta</taxon>
        <taxon>Magnoliopsida</taxon>
        <taxon>eudicotyledons</taxon>
        <taxon>Gunneridae</taxon>
        <taxon>Pentapetalae</taxon>
        <taxon>asterids</taxon>
        <taxon>lamiids</taxon>
        <taxon>Solanales</taxon>
        <taxon>Solanaceae</taxon>
        <taxon>Solanoideae</taxon>
        <taxon>Datureae</taxon>
        <taxon>Datura</taxon>
    </lineage>
</organism>
<dbReference type="Proteomes" id="UP000823775">
    <property type="component" value="Unassembled WGS sequence"/>
</dbReference>
<dbReference type="Pfam" id="PF00067">
    <property type="entry name" value="p450"/>
    <property type="match status" value="1"/>
</dbReference>
<proteinExistence type="predicted"/>
<dbReference type="EMBL" id="JACEIK010001452">
    <property type="protein sequence ID" value="MCD7469529.1"/>
    <property type="molecule type" value="Genomic_DNA"/>
</dbReference>
<gene>
    <name evidence="1" type="ORF">HAX54_008633</name>
</gene>
<evidence type="ECO:0008006" key="3">
    <source>
        <dbReference type="Google" id="ProtNLM"/>
    </source>
</evidence>
<dbReference type="InterPro" id="IPR001128">
    <property type="entry name" value="Cyt_P450"/>
</dbReference>
<name>A0ABS8TDI7_DATST</name>
<accession>A0ABS8TDI7</accession>
<dbReference type="InterPro" id="IPR036396">
    <property type="entry name" value="Cyt_P450_sf"/>
</dbReference>
<reference evidence="1 2" key="1">
    <citation type="journal article" date="2021" name="BMC Genomics">
        <title>Datura genome reveals duplications of psychoactive alkaloid biosynthetic genes and high mutation rate following tissue culture.</title>
        <authorList>
            <person name="Rajewski A."/>
            <person name="Carter-House D."/>
            <person name="Stajich J."/>
            <person name="Litt A."/>
        </authorList>
    </citation>
    <scope>NUCLEOTIDE SEQUENCE [LARGE SCALE GENOMIC DNA]</scope>
    <source>
        <strain evidence="1">AR-01</strain>
    </source>
</reference>
<keyword evidence="2" id="KW-1185">Reference proteome</keyword>
<dbReference type="PANTHER" id="PTHR24281">
    <property type="entry name" value="STEROID 21-HYDROXYLASE-RELATED"/>
    <property type="match status" value="1"/>
</dbReference>
<dbReference type="SUPFAM" id="SSF48264">
    <property type="entry name" value="Cytochrome P450"/>
    <property type="match status" value="1"/>
</dbReference>
<evidence type="ECO:0000313" key="1">
    <source>
        <dbReference type="EMBL" id="MCD7469529.1"/>
    </source>
</evidence>
<protein>
    <recommendedName>
        <fullName evidence="3">Cytochrome P450</fullName>
    </recommendedName>
</protein>
<comment type="caution">
    <text evidence="1">The sequence shown here is derived from an EMBL/GenBank/DDBJ whole genome shotgun (WGS) entry which is preliminary data.</text>
</comment>
<dbReference type="Gene3D" id="1.10.630.10">
    <property type="entry name" value="Cytochrome P450"/>
    <property type="match status" value="1"/>
</dbReference>
<sequence length="143" mass="16310">MSELIKNPRVMKKVQAEVRETLKGKKNSTIDHSDIQNMKYMKFVVKGSRLHPPGPLALPRESREAMQWEEITEHWHDPEKFEPERFKFVDDMVKSENSIPPEFVGFAIAVLRCGFTDPTNLTAVFGKGGFETSSVVTPTVVLY</sequence>
<evidence type="ECO:0000313" key="2">
    <source>
        <dbReference type="Proteomes" id="UP000823775"/>
    </source>
</evidence>